<protein>
    <recommendedName>
        <fullName evidence="8">Circadian input-output histidine kinase CikA</fullName>
        <ecNumber evidence="3">2.7.13.3</ecNumber>
    </recommendedName>
</protein>
<evidence type="ECO:0000259" key="11">
    <source>
        <dbReference type="PROSITE" id="PS50109"/>
    </source>
</evidence>
<dbReference type="GO" id="GO:0000155">
    <property type="term" value="F:phosphorelay sensor kinase activity"/>
    <property type="evidence" value="ECO:0007669"/>
    <property type="project" value="InterPro"/>
</dbReference>
<feature type="domain" description="PAS" evidence="13">
    <location>
        <begin position="165"/>
        <end position="207"/>
    </location>
</feature>
<evidence type="ECO:0000256" key="3">
    <source>
        <dbReference type="ARBA" id="ARBA00012438"/>
    </source>
</evidence>
<evidence type="ECO:0000256" key="5">
    <source>
        <dbReference type="ARBA" id="ARBA00022679"/>
    </source>
</evidence>
<dbReference type="Pfam" id="PF13426">
    <property type="entry name" value="PAS_9"/>
    <property type="match status" value="1"/>
</dbReference>
<dbReference type="CDD" id="cd00082">
    <property type="entry name" value="HisKA"/>
    <property type="match status" value="1"/>
</dbReference>
<evidence type="ECO:0000259" key="14">
    <source>
        <dbReference type="PROSITE" id="PS50113"/>
    </source>
</evidence>
<dbReference type="InterPro" id="IPR035965">
    <property type="entry name" value="PAS-like_dom_sf"/>
</dbReference>
<dbReference type="PROSITE" id="PS50113">
    <property type="entry name" value="PAC"/>
    <property type="match status" value="3"/>
</dbReference>
<dbReference type="CDD" id="cd17546">
    <property type="entry name" value="REC_hyHK_CKI1_RcsC-like"/>
    <property type="match status" value="1"/>
</dbReference>
<comment type="caution">
    <text evidence="15">The sequence shown here is derived from an EMBL/GenBank/DDBJ whole genome shotgun (WGS) entry which is preliminary data.</text>
</comment>
<feature type="domain" description="Histidine kinase" evidence="11">
    <location>
        <begin position="307"/>
        <end position="539"/>
    </location>
</feature>
<dbReference type="Pfam" id="PF02518">
    <property type="entry name" value="HATPase_c"/>
    <property type="match status" value="1"/>
</dbReference>
<dbReference type="AlphaFoldDB" id="A0A926ZIP3"/>
<feature type="domain" description="PAC" evidence="14">
    <location>
        <begin position="1"/>
        <end position="37"/>
    </location>
</feature>
<dbReference type="EMBL" id="JACJPW010000077">
    <property type="protein sequence ID" value="MBD2184265.1"/>
    <property type="molecule type" value="Genomic_DNA"/>
</dbReference>
<dbReference type="InterPro" id="IPR013655">
    <property type="entry name" value="PAS_fold_3"/>
</dbReference>
<keyword evidence="4 9" id="KW-0597">Phosphoprotein</keyword>
<dbReference type="CDD" id="cd00130">
    <property type="entry name" value="PAS"/>
    <property type="match status" value="2"/>
</dbReference>
<feature type="domain" description="PAC" evidence="14">
    <location>
        <begin position="240"/>
        <end position="289"/>
    </location>
</feature>
<evidence type="ECO:0000313" key="15">
    <source>
        <dbReference type="EMBL" id="MBD2184265.1"/>
    </source>
</evidence>
<reference evidence="15" key="2">
    <citation type="submission" date="2020-08" db="EMBL/GenBank/DDBJ databases">
        <authorList>
            <person name="Chen M."/>
            <person name="Teng W."/>
            <person name="Zhao L."/>
            <person name="Hu C."/>
            <person name="Zhou Y."/>
            <person name="Han B."/>
            <person name="Song L."/>
            <person name="Shu W."/>
        </authorList>
    </citation>
    <scope>NUCLEOTIDE SEQUENCE</scope>
    <source>
        <strain evidence="15">FACHB-1375</strain>
    </source>
</reference>
<dbReference type="InterPro" id="IPR000700">
    <property type="entry name" value="PAS-assoc_C"/>
</dbReference>
<dbReference type="GO" id="GO:0009927">
    <property type="term" value="F:histidine phosphotransfer kinase activity"/>
    <property type="evidence" value="ECO:0007669"/>
    <property type="project" value="TreeGrafter"/>
</dbReference>
<evidence type="ECO:0000256" key="6">
    <source>
        <dbReference type="ARBA" id="ARBA00022777"/>
    </source>
</evidence>
<dbReference type="SMART" id="SM00091">
    <property type="entry name" value="PAS"/>
    <property type="match status" value="2"/>
</dbReference>
<feature type="modified residue" description="4-aspartylphosphate" evidence="9">
    <location>
        <position position="616"/>
    </location>
</feature>
<dbReference type="InterPro" id="IPR011006">
    <property type="entry name" value="CheY-like_superfamily"/>
</dbReference>
<dbReference type="PROSITE" id="PS50109">
    <property type="entry name" value="HIS_KIN"/>
    <property type="match status" value="1"/>
</dbReference>
<dbReference type="InterPro" id="IPR000014">
    <property type="entry name" value="PAS"/>
</dbReference>
<feature type="domain" description="Response regulatory" evidence="12">
    <location>
        <begin position="567"/>
        <end position="683"/>
    </location>
</feature>
<sequence length="692" mass="77596">MRDEFRLVRNREGNPVEIVGYIADISARKQIEAELANSEAKYRGLVEGANDTIWLSDINKTLIYLSPQFKKLFGWDANEWIGKPFTDLVHPDDLPFIETDRKQNIELSKKSNNVEFRHRHRDGHYVWVRTSATPIHSDEGQVIGVQGILSDISELKQAEIALQTSENRFRQVFTSNIVGVMFTDFSGQIFDANDRFLEIIGYTREDLNAERINWINLTPIEHIANDRKAMAHLECYQAIDPWEKEYYRQDGSRVSVLVGVALLSETDSTCVCVVMDISDRKQYELQLKETNENLARATRLKDEFLANMSHELRTPLNAILGMAEGLQDLVFGSLNERQIRALQTISRSGSHLLEVINDILDVAKIESGQIELNFIPTAIAPLCQSSLTFIKQQALKKNIQLEIKLPDNLPDLSIDERRIRQVLINLLNNAVKFTPAGGRITLEVSLKQDNTNSDSAKIASPSYLQIAVIDTGIGIAPENINKLFQPFIQIDSALNRQYTGTGLGLVLVKRIVELHGGQVGVTSELGVGSRFTIELPCIVAAPSLSVPETQAEPYPELSQPEQEASPLILLAEDNEVNINTIASYLTVKGYRLLIAKNGLEAIELAESEKPELILMDIQMPEMDGLEATQKIRRNPNLADIPIVALTALAMDSDRDRCFAAGVDEYLTKPVKLKQLVTTIQRFLKQGNPRMVS</sequence>
<dbReference type="Pfam" id="PF00072">
    <property type="entry name" value="Response_reg"/>
    <property type="match status" value="1"/>
</dbReference>
<dbReference type="GO" id="GO:0005886">
    <property type="term" value="C:plasma membrane"/>
    <property type="evidence" value="ECO:0007669"/>
    <property type="project" value="TreeGrafter"/>
</dbReference>
<keyword evidence="7" id="KW-0902">Two-component regulatory system</keyword>
<dbReference type="Gene3D" id="1.10.287.130">
    <property type="match status" value="1"/>
</dbReference>
<feature type="domain" description="PAS" evidence="13">
    <location>
        <begin position="38"/>
        <end position="108"/>
    </location>
</feature>
<dbReference type="NCBIfam" id="TIGR00229">
    <property type="entry name" value="sensory_box"/>
    <property type="match status" value="2"/>
</dbReference>
<dbReference type="InterPro" id="IPR001610">
    <property type="entry name" value="PAC"/>
</dbReference>
<name>A0A926ZIP3_9CYAN</name>
<evidence type="ECO:0000256" key="2">
    <source>
        <dbReference type="ARBA" id="ARBA00006402"/>
    </source>
</evidence>
<comment type="catalytic activity">
    <reaction evidence="1">
        <text>ATP + protein L-histidine = ADP + protein N-phospho-L-histidine.</text>
        <dbReference type="EC" id="2.7.13.3"/>
    </reaction>
</comment>
<keyword evidence="5" id="KW-0808">Transferase</keyword>
<dbReference type="InterPro" id="IPR001789">
    <property type="entry name" value="Sig_transdc_resp-reg_receiver"/>
</dbReference>
<evidence type="ECO:0000256" key="7">
    <source>
        <dbReference type="ARBA" id="ARBA00023012"/>
    </source>
</evidence>
<accession>A0A926ZIP3</accession>
<dbReference type="FunFam" id="3.30.565.10:FF:000010">
    <property type="entry name" value="Sensor histidine kinase RcsC"/>
    <property type="match status" value="1"/>
</dbReference>
<organism evidence="15 16">
    <name type="scientific">Aerosakkonema funiforme FACHB-1375</name>
    <dbReference type="NCBI Taxonomy" id="2949571"/>
    <lineage>
        <taxon>Bacteria</taxon>
        <taxon>Bacillati</taxon>
        <taxon>Cyanobacteriota</taxon>
        <taxon>Cyanophyceae</taxon>
        <taxon>Oscillatoriophycideae</taxon>
        <taxon>Aerosakkonematales</taxon>
        <taxon>Aerosakkonemataceae</taxon>
        <taxon>Aerosakkonema</taxon>
    </lineage>
</organism>
<dbReference type="Gene3D" id="3.30.565.10">
    <property type="entry name" value="Histidine kinase-like ATPase, C-terminal domain"/>
    <property type="match status" value="1"/>
</dbReference>
<dbReference type="SMART" id="SM00387">
    <property type="entry name" value="HATPase_c"/>
    <property type="match status" value="1"/>
</dbReference>
<dbReference type="SUPFAM" id="SSF55874">
    <property type="entry name" value="ATPase domain of HSP90 chaperone/DNA topoisomerase II/histidine kinase"/>
    <property type="match status" value="1"/>
</dbReference>
<feature type="coiled-coil region" evidence="10">
    <location>
        <begin position="280"/>
        <end position="307"/>
    </location>
</feature>
<dbReference type="InterPro" id="IPR005467">
    <property type="entry name" value="His_kinase_dom"/>
</dbReference>
<dbReference type="SMART" id="SM00388">
    <property type="entry name" value="HisKA"/>
    <property type="match status" value="1"/>
</dbReference>
<dbReference type="PROSITE" id="PS50112">
    <property type="entry name" value="PAS"/>
    <property type="match status" value="2"/>
</dbReference>
<reference evidence="15" key="1">
    <citation type="journal article" date="2015" name="ISME J.">
        <title>Draft Genome Sequence of Streptomyces incarnatus NRRL8089, which Produces the Nucleoside Antibiotic Sinefungin.</title>
        <authorList>
            <person name="Oshima K."/>
            <person name="Hattori M."/>
            <person name="Shimizu H."/>
            <person name="Fukuda K."/>
            <person name="Nemoto M."/>
            <person name="Inagaki K."/>
            <person name="Tamura T."/>
        </authorList>
    </citation>
    <scope>NUCLEOTIDE SEQUENCE</scope>
    <source>
        <strain evidence="15">FACHB-1375</strain>
    </source>
</reference>
<comment type="similarity">
    <text evidence="2">In the N-terminal section; belongs to the phytochrome family.</text>
</comment>
<keyword evidence="6" id="KW-0418">Kinase</keyword>
<feature type="domain" description="PAC" evidence="14">
    <location>
        <begin position="112"/>
        <end position="164"/>
    </location>
</feature>
<dbReference type="CDD" id="cd16922">
    <property type="entry name" value="HATPase_EvgS-ArcB-TorS-like"/>
    <property type="match status" value="1"/>
</dbReference>
<dbReference type="Pfam" id="PF00512">
    <property type="entry name" value="HisKA"/>
    <property type="match status" value="1"/>
</dbReference>
<dbReference type="Gene3D" id="3.30.450.20">
    <property type="entry name" value="PAS domain"/>
    <property type="match status" value="2"/>
</dbReference>
<dbReference type="InterPro" id="IPR003594">
    <property type="entry name" value="HATPase_dom"/>
</dbReference>
<dbReference type="Proteomes" id="UP000641646">
    <property type="component" value="Unassembled WGS sequence"/>
</dbReference>
<keyword evidence="16" id="KW-1185">Reference proteome</keyword>
<dbReference type="InterPro" id="IPR004358">
    <property type="entry name" value="Sig_transdc_His_kin-like_C"/>
</dbReference>
<dbReference type="SUPFAM" id="SSF47384">
    <property type="entry name" value="Homodimeric domain of signal transducing histidine kinase"/>
    <property type="match status" value="1"/>
</dbReference>
<evidence type="ECO:0000313" key="16">
    <source>
        <dbReference type="Proteomes" id="UP000641646"/>
    </source>
</evidence>
<evidence type="ECO:0000259" key="13">
    <source>
        <dbReference type="PROSITE" id="PS50112"/>
    </source>
</evidence>
<dbReference type="PROSITE" id="PS50110">
    <property type="entry name" value="RESPONSE_REGULATORY"/>
    <property type="match status" value="1"/>
</dbReference>
<keyword evidence="10" id="KW-0175">Coiled coil</keyword>
<dbReference type="PRINTS" id="PR00344">
    <property type="entry name" value="BCTRLSENSOR"/>
</dbReference>
<evidence type="ECO:0000259" key="12">
    <source>
        <dbReference type="PROSITE" id="PS50110"/>
    </source>
</evidence>
<dbReference type="PANTHER" id="PTHR43047:SF63">
    <property type="entry name" value="HISTIDINE KINASE"/>
    <property type="match status" value="1"/>
</dbReference>
<evidence type="ECO:0000256" key="10">
    <source>
        <dbReference type="SAM" id="Coils"/>
    </source>
</evidence>
<dbReference type="Pfam" id="PF08447">
    <property type="entry name" value="PAS_3"/>
    <property type="match status" value="1"/>
</dbReference>
<gene>
    <name evidence="15" type="ORF">H6G03_24865</name>
</gene>
<evidence type="ECO:0000256" key="9">
    <source>
        <dbReference type="PROSITE-ProRule" id="PRU00169"/>
    </source>
</evidence>
<dbReference type="FunFam" id="1.10.287.130:FF:000145">
    <property type="entry name" value="Sensory transduction histidine kinase"/>
    <property type="match status" value="1"/>
</dbReference>
<evidence type="ECO:0000256" key="8">
    <source>
        <dbReference type="ARBA" id="ARBA00074306"/>
    </source>
</evidence>
<dbReference type="SUPFAM" id="SSF55785">
    <property type="entry name" value="PYP-like sensor domain (PAS domain)"/>
    <property type="match status" value="2"/>
</dbReference>
<dbReference type="InterPro" id="IPR036890">
    <property type="entry name" value="HATPase_C_sf"/>
</dbReference>
<proteinExistence type="inferred from homology"/>
<dbReference type="SMART" id="SM00448">
    <property type="entry name" value="REC"/>
    <property type="match status" value="1"/>
</dbReference>
<evidence type="ECO:0000256" key="4">
    <source>
        <dbReference type="ARBA" id="ARBA00022553"/>
    </source>
</evidence>
<dbReference type="EC" id="2.7.13.3" evidence="3"/>
<evidence type="ECO:0000256" key="1">
    <source>
        <dbReference type="ARBA" id="ARBA00000085"/>
    </source>
</evidence>
<dbReference type="SMART" id="SM00086">
    <property type="entry name" value="PAC"/>
    <property type="match status" value="2"/>
</dbReference>
<dbReference type="InterPro" id="IPR003661">
    <property type="entry name" value="HisK_dim/P_dom"/>
</dbReference>
<dbReference type="Gene3D" id="3.40.50.2300">
    <property type="match status" value="1"/>
</dbReference>
<dbReference type="SUPFAM" id="SSF52172">
    <property type="entry name" value="CheY-like"/>
    <property type="match status" value="1"/>
</dbReference>
<dbReference type="PANTHER" id="PTHR43047">
    <property type="entry name" value="TWO-COMPONENT HISTIDINE PROTEIN KINASE"/>
    <property type="match status" value="1"/>
</dbReference>
<dbReference type="InterPro" id="IPR036097">
    <property type="entry name" value="HisK_dim/P_sf"/>
</dbReference>